<dbReference type="EMBL" id="JAHSPG010000012">
    <property type="protein sequence ID" value="MBV4358425.1"/>
    <property type="molecule type" value="Genomic_DNA"/>
</dbReference>
<dbReference type="CDD" id="cd01831">
    <property type="entry name" value="Endoglucanase_E_like"/>
    <property type="match status" value="1"/>
</dbReference>
<evidence type="ECO:0008006" key="6">
    <source>
        <dbReference type="Google" id="ProtNLM"/>
    </source>
</evidence>
<dbReference type="Proteomes" id="UP000812270">
    <property type="component" value="Unassembled WGS sequence"/>
</dbReference>
<evidence type="ECO:0000313" key="4">
    <source>
        <dbReference type="EMBL" id="MBV4358425.1"/>
    </source>
</evidence>
<dbReference type="PANTHER" id="PTHR37834">
    <property type="entry name" value="GDSL-LIKE LIPASE/ACYLHYDROLASE DOMAIN PROTEIN (AFU_ORTHOLOGUE AFUA_2G00620)"/>
    <property type="match status" value="1"/>
</dbReference>
<accession>A0A9E2W3D7</accession>
<proteinExistence type="predicted"/>
<keyword evidence="1" id="KW-0732">Signal</keyword>
<dbReference type="InterPro" id="IPR040794">
    <property type="entry name" value="CE2_N"/>
</dbReference>
<comment type="caution">
    <text evidence="4">The sequence shown here is derived from an EMBL/GenBank/DDBJ whole genome shotgun (WGS) entry which is preliminary data.</text>
</comment>
<dbReference type="InterPro" id="IPR052762">
    <property type="entry name" value="PCW_deacetylase/CE"/>
</dbReference>
<dbReference type="Pfam" id="PF13472">
    <property type="entry name" value="Lipase_GDSL_2"/>
    <property type="match status" value="1"/>
</dbReference>
<organism evidence="4 5">
    <name type="scientific">Pinibacter aurantiacus</name>
    <dbReference type="NCBI Taxonomy" id="2851599"/>
    <lineage>
        <taxon>Bacteria</taxon>
        <taxon>Pseudomonadati</taxon>
        <taxon>Bacteroidota</taxon>
        <taxon>Chitinophagia</taxon>
        <taxon>Chitinophagales</taxon>
        <taxon>Chitinophagaceae</taxon>
        <taxon>Pinibacter</taxon>
    </lineage>
</organism>
<dbReference type="InterPro" id="IPR013830">
    <property type="entry name" value="SGNH_hydro"/>
</dbReference>
<dbReference type="RefSeq" id="WP_217792104.1">
    <property type="nucleotide sequence ID" value="NZ_JAHSPG010000012.1"/>
</dbReference>
<dbReference type="Pfam" id="PF17996">
    <property type="entry name" value="CE2_N"/>
    <property type="match status" value="1"/>
</dbReference>
<evidence type="ECO:0000256" key="1">
    <source>
        <dbReference type="SAM" id="SignalP"/>
    </source>
</evidence>
<feature type="chain" id="PRO_5038768319" description="Acetyl xylan esterase" evidence="1">
    <location>
        <begin position="20"/>
        <end position="353"/>
    </location>
</feature>
<dbReference type="AlphaFoldDB" id="A0A9E2W3D7"/>
<reference evidence="4" key="1">
    <citation type="submission" date="2021-06" db="EMBL/GenBank/DDBJ databases">
        <authorList>
            <person name="Huq M.A."/>
        </authorList>
    </citation>
    <scope>NUCLEOTIDE SEQUENCE</scope>
    <source>
        <strain evidence="4">MAH-26</strain>
    </source>
</reference>
<dbReference type="GO" id="GO:0052689">
    <property type="term" value="F:carboxylic ester hydrolase activity"/>
    <property type="evidence" value="ECO:0007669"/>
    <property type="project" value="InterPro"/>
</dbReference>
<gene>
    <name evidence="4" type="ORF">KTO63_14765</name>
</gene>
<feature type="domain" description="Carbohydrate esterase 2 N-terminal" evidence="3">
    <location>
        <begin position="35"/>
        <end position="137"/>
    </location>
</feature>
<name>A0A9E2W3D7_9BACT</name>
<feature type="signal peptide" evidence="1">
    <location>
        <begin position="1"/>
        <end position="19"/>
    </location>
</feature>
<evidence type="ECO:0000313" key="5">
    <source>
        <dbReference type="Proteomes" id="UP000812270"/>
    </source>
</evidence>
<evidence type="ECO:0000259" key="2">
    <source>
        <dbReference type="Pfam" id="PF13472"/>
    </source>
</evidence>
<dbReference type="PANTHER" id="PTHR37834:SF2">
    <property type="entry name" value="ESTERASE, SGNH HYDROLASE-TYPE"/>
    <property type="match status" value="1"/>
</dbReference>
<sequence>MKYLLAILLTLSLSYSLMAQEKLNYFPALDSNIQYFGRTVLSETKDVRCWAAGVYMQARFTGNTIKLLISDQVQYGQNHNFVEVVLDNQPAKRIRLKTEIDTLSFTLPKAKEHSVTVYKDTEAGIGYLDFCGVQCSSLLPLNKVPARKMEFIGNSITCGAGSDLSTAPCGQGAWYDQNNAYLSYGSLTARKLNAQFQLSSVSGIGLLHSCCNMSITMPQVYNKVNMRDDSLAWNFQNYQPDVVTVSLGQNDGIQDSLTFCTAYIIFLGQLRNYYPNAEFVCLNSPMADADLDRVLKSYVNFIVNFMHKRGDAKVHSFFFSKQFHNGCGGHPDLKEHEQMAAELTGFVKGVMHW</sequence>
<feature type="domain" description="SGNH hydrolase-type esterase" evidence="2">
    <location>
        <begin position="151"/>
        <end position="291"/>
    </location>
</feature>
<keyword evidence="5" id="KW-1185">Reference proteome</keyword>
<evidence type="ECO:0000259" key="3">
    <source>
        <dbReference type="Pfam" id="PF17996"/>
    </source>
</evidence>
<protein>
    <recommendedName>
        <fullName evidence="6">Acetyl xylan esterase</fullName>
    </recommendedName>
</protein>
<dbReference type="InterPro" id="IPR037461">
    <property type="entry name" value="CtCE2-like_dom"/>
</dbReference>